<keyword evidence="8" id="KW-0963">Cytoplasm</keyword>
<dbReference type="Pfam" id="PF00709">
    <property type="entry name" value="Adenylsucc_synt"/>
    <property type="match status" value="1"/>
</dbReference>
<dbReference type="Gene3D" id="3.90.170.10">
    <property type="entry name" value="Adenylosuccinate Synthetase, subunit A, domain 3"/>
    <property type="match status" value="1"/>
</dbReference>
<feature type="active site" description="Proton acceptor" evidence="8">
    <location>
        <position position="17"/>
    </location>
</feature>
<feature type="binding site" evidence="8">
    <location>
        <begin position="415"/>
        <end position="417"/>
    </location>
    <ligand>
        <name>GTP</name>
        <dbReference type="ChEBI" id="CHEBI:37565"/>
    </ligand>
</feature>
<comment type="caution">
    <text evidence="11">The sequence shown here is derived from an EMBL/GenBank/DDBJ whole genome shotgun (WGS) entry which is preliminary data.</text>
</comment>
<comment type="cofactor">
    <cofactor evidence="8">
        <name>Mg(2+)</name>
        <dbReference type="ChEBI" id="CHEBI:18420"/>
    </cofactor>
    <text evidence="8">Binds 1 Mg(2+) ion per subunit.</text>
</comment>
<feature type="binding site" evidence="8">
    <location>
        <position position="307"/>
    </location>
    <ligand>
        <name>GTP</name>
        <dbReference type="ChEBI" id="CHEBI:37565"/>
    </ligand>
</feature>
<reference evidence="11 12" key="1">
    <citation type="journal article" date="2020" name="Int. J. Syst. Evol. Microbiol.">
        <title>Ureaplasma miroungigenitalium sp. nov. isolated from northern elephant seals (Mirounga angustirostris) and Ureaplasma zalophigenitalium sp. nov. isolated from California sea lions (Zalophus californianus).</title>
        <authorList>
            <person name="Volokhov D.V."/>
            <person name="Gulland F.M."/>
            <person name="Gao Y."/>
            <person name="Chizhikov V.E."/>
        </authorList>
    </citation>
    <scope>NUCLEOTIDE SEQUENCE [LARGE SCALE GENOMIC DNA]</scope>
    <source>
        <strain evidence="11 12">CSL7644-GEN</strain>
    </source>
</reference>
<feature type="binding site" description="in other chain" evidence="8">
    <location>
        <begin position="42"/>
        <end position="45"/>
    </location>
    <ligand>
        <name>IMP</name>
        <dbReference type="ChEBI" id="CHEBI:58053"/>
        <note>ligand shared between dimeric partners</note>
    </ligand>
</feature>
<feature type="binding site" evidence="8">
    <location>
        <position position="146"/>
    </location>
    <ligand>
        <name>IMP</name>
        <dbReference type="ChEBI" id="CHEBI:58053"/>
        <note>ligand shared between dimeric partners</note>
    </ligand>
</feature>
<feature type="binding site" evidence="8">
    <location>
        <begin position="301"/>
        <end position="307"/>
    </location>
    <ligand>
        <name>substrate</name>
    </ligand>
</feature>
<evidence type="ECO:0000313" key="12">
    <source>
        <dbReference type="Proteomes" id="UP001207252"/>
    </source>
</evidence>
<evidence type="ECO:0000256" key="4">
    <source>
        <dbReference type="ARBA" id="ARBA00022741"/>
    </source>
</evidence>
<dbReference type="InterPro" id="IPR042111">
    <property type="entry name" value="Adenylosuccinate_synth_dom3"/>
</dbReference>
<comment type="pathway">
    <text evidence="8 10">Purine metabolism; AMP biosynthesis via de novo pathway; AMP from IMP: step 1/2.</text>
</comment>
<dbReference type="SUPFAM" id="SSF52540">
    <property type="entry name" value="P-loop containing nucleoside triphosphate hydrolases"/>
    <property type="match status" value="1"/>
</dbReference>
<keyword evidence="7 8" id="KW-0342">GTP-binding</keyword>
<dbReference type="NCBIfam" id="NF002223">
    <property type="entry name" value="PRK01117.1"/>
    <property type="match status" value="1"/>
</dbReference>
<evidence type="ECO:0000256" key="5">
    <source>
        <dbReference type="ARBA" id="ARBA00022755"/>
    </source>
</evidence>
<keyword evidence="2 8" id="KW-0436">Ligase</keyword>
<name>A0ABT3BNP2_9BACT</name>
<keyword evidence="12" id="KW-1185">Reference proteome</keyword>
<accession>A0ABT3BNP2</accession>
<feature type="binding site" description="in other chain" evidence="8">
    <location>
        <position position="226"/>
    </location>
    <ligand>
        <name>IMP</name>
        <dbReference type="ChEBI" id="CHEBI:58053"/>
        <note>ligand shared between dimeric partners</note>
    </ligand>
</feature>
<dbReference type="HAMAP" id="MF_00011">
    <property type="entry name" value="Adenylosucc_synth"/>
    <property type="match status" value="1"/>
</dbReference>
<dbReference type="InterPro" id="IPR018220">
    <property type="entry name" value="Adenylosuccin_syn_GTP-bd"/>
</dbReference>
<feature type="binding site" evidence="8">
    <location>
        <begin position="333"/>
        <end position="335"/>
    </location>
    <ligand>
        <name>GTP</name>
        <dbReference type="ChEBI" id="CHEBI:37565"/>
    </ligand>
</feature>
<dbReference type="GO" id="GO:0004019">
    <property type="term" value="F:adenylosuccinate synthase activity"/>
    <property type="evidence" value="ECO:0007669"/>
    <property type="project" value="UniProtKB-EC"/>
</dbReference>
<dbReference type="PROSITE" id="PS00513">
    <property type="entry name" value="ADENYLOSUCCIN_SYN_2"/>
    <property type="match status" value="1"/>
</dbReference>
<dbReference type="Gene3D" id="1.10.300.10">
    <property type="entry name" value="Adenylosuccinate Synthetase, subunit A, domain 2"/>
    <property type="match status" value="1"/>
</dbReference>
<dbReference type="Gene3D" id="3.40.440.10">
    <property type="entry name" value="Adenylosuccinate Synthetase, subunit A, domain 1"/>
    <property type="match status" value="1"/>
</dbReference>
<keyword evidence="3 8" id="KW-0479">Metal-binding</keyword>
<dbReference type="PROSITE" id="PS01266">
    <property type="entry name" value="ADENYLOSUCCIN_SYN_1"/>
    <property type="match status" value="1"/>
</dbReference>
<keyword evidence="4 8" id="KW-0547">Nucleotide-binding</keyword>
<evidence type="ECO:0000256" key="9">
    <source>
        <dbReference type="PROSITE-ProRule" id="PRU10134"/>
    </source>
</evidence>
<dbReference type="CDD" id="cd03108">
    <property type="entry name" value="AdSS"/>
    <property type="match status" value="1"/>
</dbReference>
<keyword evidence="6 8" id="KW-0460">Magnesium</keyword>
<feature type="binding site" evidence="8">
    <location>
        <begin position="16"/>
        <end position="22"/>
    </location>
    <ligand>
        <name>GTP</name>
        <dbReference type="ChEBI" id="CHEBI:37565"/>
    </ligand>
</feature>
<evidence type="ECO:0000256" key="8">
    <source>
        <dbReference type="HAMAP-Rule" id="MF_00011"/>
    </source>
</evidence>
<dbReference type="SMART" id="SM00788">
    <property type="entry name" value="Adenylsucc_synt"/>
    <property type="match status" value="1"/>
</dbReference>
<evidence type="ECO:0000256" key="10">
    <source>
        <dbReference type="RuleBase" id="RU000520"/>
    </source>
</evidence>
<comment type="function">
    <text evidence="8">Plays an important role in the de novo pathway of purine nucleotide biosynthesis. Catalyzes the first committed step in the biosynthesis of AMP from IMP.</text>
</comment>
<dbReference type="InterPro" id="IPR042109">
    <property type="entry name" value="Adenylosuccinate_synth_dom1"/>
</dbReference>
<evidence type="ECO:0000313" key="11">
    <source>
        <dbReference type="EMBL" id="MCV3753861.1"/>
    </source>
</evidence>
<comment type="subcellular location">
    <subcellularLocation>
        <location evidence="8">Cytoplasm</location>
    </subcellularLocation>
</comment>
<feature type="binding site" description="in other chain" evidence="8">
    <location>
        <position position="305"/>
    </location>
    <ligand>
        <name>IMP</name>
        <dbReference type="ChEBI" id="CHEBI:58053"/>
        <note>ligand shared between dimeric partners</note>
    </ligand>
</feature>
<feature type="binding site" description="in other chain" evidence="8">
    <location>
        <position position="132"/>
    </location>
    <ligand>
        <name>IMP</name>
        <dbReference type="ChEBI" id="CHEBI:58053"/>
        <note>ligand shared between dimeric partners</note>
    </ligand>
</feature>
<dbReference type="NCBIfam" id="TIGR00184">
    <property type="entry name" value="purA"/>
    <property type="match status" value="1"/>
</dbReference>
<feature type="binding site" description="in other chain" evidence="8">
    <location>
        <begin position="17"/>
        <end position="20"/>
    </location>
    <ligand>
        <name>IMP</name>
        <dbReference type="ChEBI" id="CHEBI:58053"/>
        <note>ligand shared between dimeric partners</note>
    </ligand>
</feature>
<feature type="binding site" evidence="8">
    <location>
        <position position="17"/>
    </location>
    <ligand>
        <name>Mg(2+)</name>
        <dbReference type="ChEBI" id="CHEBI:18420"/>
    </ligand>
</feature>
<feature type="active site" evidence="9">
    <location>
        <position position="143"/>
    </location>
</feature>
<dbReference type="Proteomes" id="UP001207252">
    <property type="component" value="Unassembled WGS sequence"/>
</dbReference>
<proteinExistence type="inferred from homology"/>
<gene>
    <name evidence="8" type="primary">purA</name>
    <name evidence="11" type="ORF">OF365_00455</name>
</gene>
<evidence type="ECO:0000256" key="1">
    <source>
        <dbReference type="ARBA" id="ARBA00011738"/>
    </source>
</evidence>
<feature type="binding site" description="in other chain" evidence="8">
    <location>
        <position position="241"/>
    </location>
    <ligand>
        <name>IMP</name>
        <dbReference type="ChEBI" id="CHEBI:58053"/>
        <note>ligand shared between dimeric partners</note>
    </ligand>
</feature>
<dbReference type="InterPro" id="IPR001114">
    <property type="entry name" value="Adenylosuccinate_synthetase"/>
</dbReference>
<sequence>MKNNYQTYVVVGLQFGDEGKGKIIDVLAEQVDYVVRYQGGNNAGHTVVVNGQKFILHLLPSGILASSAKCLIGSGVVIDPNVLLSEITALEARGMSTDHLLIDMRAHIIMPYHLQLDKLNEELLHHQKIGTTLRGIGPCYIDKYNRVGIRAVDLIDKNILRKKITTNAILKNPNLKNFNYELIDVEKLVNQYYDLGQKISHRLVNGTQLINQEIDHQKKVLFEGAQALMLDIDYGTYPFVTSSSPSAGGVCIGVGIPPYKLNKVFGVFKAYTTRVGSGVFPTHLNDEIGLYLQEKGHEYGATTGRKRDCGWLDLVMLKHAVMVNGVTDLVITKLDILTGMKKIKVAVKYIIDNQTFETIPPFYLEDKKIEIVYEEFDGWDEDISKMTTYADLPNNAKRYLAFIEKSVGADISLISIGPDRKHNIYKKVDLI</sequence>
<dbReference type="InterPro" id="IPR027417">
    <property type="entry name" value="P-loop_NTPase"/>
</dbReference>
<evidence type="ECO:0000256" key="3">
    <source>
        <dbReference type="ARBA" id="ARBA00022723"/>
    </source>
</evidence>
<evidence type="ECO:0000256" key="6">
    <source>
        <dbReference type="ARBA" id="ARBA00022842"/>
    </source>
</evidence>
<comment type="subunit">
    <text evidence="1 8">Homodimer.</text>
</comment>
<protein>
    <recommendedName>
        <fullName evidence="8 10">Adenylosuccinate synthetase</fullName>
        <shortName evidence="8">AMPSase</shortName>
        <shortName evidence="8">AdSS</shortName>
        <ecNumber evidence="8 10">6.3.4.4</ecNumber>
    </recommendedName>
    <alternativeName>
        <fullName evidence="8">IMP--aspartate ligase</fullName>
    </alternativeName>
</protein>
<dbReference type="InterPro" id="IPR033128">
    <property type="entry name" value="Adenylosuccin_syn_Lys_AS"/>
</dbReference>
<dbReference type="InterPro" id="IPR042110">
    <property type="entry name" value="Adenylosuccinate_synth_dom2"/>
</dbReference>
<dbReference type="PANTHER" id="PTHR11846">
    <property type="entry name" value="ADENYLOSUCCINATE SYNTHETASE"/>
    <property type="match status" value="1"/>
</dbReference>
<comment type="catalytic activity">
    <reaction evidence="8 10">
        <text>IMP + L-aspartate + GTP = N(6)-(1,2-dicarboxyethyl)-AMP + GDP + phosphate + 2 H(+)</text>
        <dbReference type="Rhea" id="RHEA:15753"/>
        <dbReference type="ChEBI" id="CHEBI:15378"/>
        <dbReference type="ChEBI" id="CHEBI:29991"/>
        <dbReference type="ChEBI" id="CHEBI:37565"/>
        <dbReference type="ChEBI" id="CHEBI:43474"/>
        <dbReference type="ChEBI" id="CHEBI:57567"/>
        <dbReference type="ChEBI" id="CHEBI:58053"/>
        <dbReference type="ChEBI" id="CHEBI:58189"/>
        <dbReference type="EC" id="6.3.4.4"/>
    </reaction>
</comment>
<organism evidence="11 12">
    <name type="scientific">Ureaplasma zalophigenitalium</name>
    <dbReference type="NCBI Taxonomy" id="907723"/>
    <lineage>
        <taxon>Bacteria</taxon>
        <taxon>Bacillati</taxon>
        <taxon>Mycoplasmatota</taxon>
        <taxon>Mycoplasmoidales</taxon>
        <taxon>Mycoplasmoidaceae</taxon>
        <taxon>Ureaplasma</taxon>
    </lineage>
</organism>
<feature type="binding site" evidence="8">
    <location>
        <begin position="44"/>
        <end position="46"/>
    </location>
    <ligand>
        <name>GTP</name>
        <dbReference type="ChEBI" id="CHEBI:37565"/>
    </ligand>
</feature>
<dbReference type="PANTHER" id="PTHR11846:SF0">
    <property type="entry name" value="ADENYLOSUCCINATE SYNTHETASE"/>
    <property type="match status" value="1"/>
</dbReference>
<dbReference type="EMBL" id="JAOXHJ010000001">
    <property type="protein sequence ID" value="MCV3753861.1"/>
    <property type="molecule type" value="Genomic_DNA"/>
</dbReference>
<evidence type="ECO:0000256" key="7">
    <source>
        <dbReference type="ARBA" id="ARBA00023134"/>
    </source>
</evidence>
<feature type="binding site" evidence="8">
    <location>
        <position position="44"/>
    </location>
    <ligand>
        <name>Mg(2+)</name>
        <dbReference type="ChEBI" id="CHEBI:18420"/>
    </ligand>
</feature>
<dbReference type="RefSeq" id="WP_263817663.1">
    <property type="nucleotide sequence ID" value="NZ_JAOXHJ010000001.1"/>
</dbReference>
<comment type="similarity">
    <text evidence="8 10">Belongs to the adenylosuccinate synthetase family.</text>
</comment>
<evidence type="ECO:0000256" key="2">
    <source>
        <dbReference type="ARBA" id="ARBA00022598"/>
    </source>
</evidence>
<keyword evidence="5 8" id="KW-0658">Purine biosynthesis</keyword>
<feature type="active site" description="Proton donor" evidence="8">
    <location>
        <position position="45"/>
    </location>
</feature>
<dbReference type="EC" id="6.3.4.4" evidence="8 10"/>